<accession>A0A9W8Q5M1</accession>
<dbReference type="GeneID" id="80891730"/>
<sequence>MRITPPEMPPLRDNESAYEAATSHSPKQSFCQYSTKSIYSPSHSHTLVPIHAHTHTDTTKIMYFSTTFVAAISTGLGVDATSIASPRDNVQIDSSESVNVSPSSGK</sequence>
<dbReference type="KEGG" id="amus:LMH87_004571"/>
<feature type="region of interest" description="Disordered" evidence="1">
    <location>
        <begin position="1"/>
        <end position="29"/>
    </location>
</feature>
<dbReference type="EMBL" id="JAJHUN010000011">
    <property type="protein sequence ID" value="KAJ4145734.1"/>
    <property type="molecule type" value="Genomic_DNA"/>
</dbReference>
<comment type="caution">
    <text evidence="2">The sequence shown here is derived from an EMBL/GenBank/DDBJ whole genome shotgun (WGS) entry which is preliminary data.</text>
</comment>
<gene>
    <name evidence="2" type="ORF">LMH87_004571</name>
</gene>
<evidence type="ECO:0000256" key="1">
    <source>
        <dbReference type="SAM" id="MobiDB-lite"/>
    </source>
</evidence>
<keyword evidence="3" id="KW-1185">Reference proteome</keyword>
<protein>
    <submittedName>
        <fullName evidence="2">Uncharacterized protein</fullName>
    </submittedName>
</protein>
<feature type="compositionally biased region" description="Low complexity" evidence="1">
    <location>
        <begin position="94"/>
        <end position="106"/>
    </location>
</feature>
<dbReference type="AlphaFoldDB" id="A0A9W8Q5M1"/>
<evidence type="ECO:0000313" key="2">
    <source>
        <dbReference type="EMBL" id="KAJ4145734.1"/>
    </source>
</evidence>
<reference evidence="2" key="1">
    <citation type="journal article" date="2023" name="Access Microbiol">
        <title>De-novo genome assembly for Akanthomyces muscarius, a biocontrol agent of insect agricultural pests.</title>
        <authorList>
            <person name="Erdos Z."/>
            <person name="Studholme D.J."/>
            <person name="Raymond B."/>
            <person name="Sharma M."/>
        </authorList>
    </citation>
    <scope>NUCLEOTIDE SEQUENCE</scope>
    <source>
        <strain evidence="2">Ve6</strain>
    </source>
</reference>
<dbReference type="RefSeq" id="XP_056049404.1">
    <property type="nucleotide sequence ID" value="XM_056195812.1"/>
</dbReference>
<name>A0A9W8Q5M1_AKAMU</name>
<evidence type="ECO:0000313" key="3">
    <source>
        <dbReference type="Proteomes" id="UP001144673"/>
    </source>
</evidence>
<proteinExistence type="predicted"/>
<dbReference type="Proteomes" id="UP001144673">
    <property type="component" value="Chromosome 2"/>
</dbReference>
<organism evidence="2 3">
    <name type="scientific">Akanthomyces muscarius</name>
    <name type="common">Entomopathogenic fungus</name>
    <name type="synonym">Lecanicillium muscarium</name>
    <dbReference type="NCBI Taxonomy" id="2231603"/>
    <lineage>
        <taxon>Eukaryota</taxon>
        <taxon>Fungi</taxon>
        <taxon>Dikarya</taxon>
        <taxon>Ascomycota</taxon>
        <taxon>Pezizomycotina</taxon>
        <taxon>Sordariomycetes</taxon>
        <taxon>Hypocreomycetidae</taxon>
        <taxon>Hypocreales</taxon>
        <taxon>Cordycipitaceae</taxon>
        <taxon>Akanthomyces</taxon>
    </lineage>
</organism>
<feature type="region of interest" description="Disordered" evidence="1">
    <location>
        <begin position="87"/>
        <end position="106"/>
    </location>
</feature>